<evidence type="ECO:0000313" key="1">
    <source>
        <dbReference type="EMBL" id="BAU96663.1"/>
    </source>
</evidence>
<dbReference type="KEGG" id="csur:N24_2401"/>
<reference evidence="1 2" key="1">
    <citation type="submission" date="2016-02" db="EMBL/GenBank/DDBJ databases">
        <title>Corynebacterium glutamicum N24 whole genome sequencing project.</title>
        <authorList>
            <person name="Matsutani M."/>
            <person name="Nangtapong N."/>
            <person name="Yakushi T."/>
            <person name="Matsushita K."/>
        </authorList>
    </citation>
    <scope>NUCLEOTIDE SEQUENCE [LARGE SCALE GENOMIC DNA]</scope>
    <source>
        <strain evidence="1 2">N24</strain>
    </source>
</reference>
<name>A0A160PTP9_9CORY</name>
<dbReference type="AlphaFoldDB" id="A0A160PTP9"/>
<gene>
    <name evidence="1" type="ORF">N24_2401</name>
</gene>
<evidence type="ECO:0000313" key="2">
    <source>
        <dbReference type="Proteomes" id="UP000218244"/>
    </source>
</evidence>
<proteinExistence type="predicted"/>
<sequence length="93" mass="10037">MATKASQITTIRPAEQDALWSVREDLHARFDGLVDPARVDAILDSVAANRDAKITVFSKIFIAREATAALQQIAGNVNADLLDFIALNRGMAA</sequence>
<protein>
    <submittedName>
        <fullName evidence="1">Uncharacterized protein</fullName>
    </submittedName>
</protein>
<dbReference type="EMBL" id="AP017369">
    <property type="protein sequence ID" value="BAU96663.1"/>
    <property type="molecule type" value="Genomic_DNA"/>
</dbReference>
<organism evidence="1 2">
    <name type="scientific">Corynebacterium suranareeae</name>
    <dbReference type="NCBI Taxonomy" id="2506452"/>
    <lineage>
        <taxon>Bacteria</taxon>
        <taxon>Bacillati</taxon>
        <taxon>Actinomycetota</taxon>
        <taxon>Actinomycetes</taxon>
        <taxon>Mycobacteriales</taxon>
        <taxon>Corynebacteriaceae</taxon>
        <taxon>Corynebacterium</taxon>
    </lineage>
</organism>
<dbReference type="RefSeq" id="WP_096457473.1">
    <property type="nucleotide sequence ID" value="NZ_AP017369.1"/>
</dbReference>
<dbReference type="NCBIfam" id="NF046112">
    <property type="entry name" value="MSMEG_6209_Nter"/>
    <property type="match status" value="1"/>
</dbReference>
<accession>A0A160PTP9</accession>
<dbReference type="Proteomes" id="UP000218244">
    <property type="component" value="Chromosome"/>
</dbReference>
<keyword evidence="2" id="KW-1185">Reference proteome</keyword>
<dbReference type="Gene3D" id="1.10.8.1060">
    <property type="entry name" value="Corynebacterium glutamicum thioredoxin-dependent arsenate reductase, N-terminal domain"/>
    <property type="match status" value="1"/>
</dbReference>